<dbReference type="RefSeq" id="WP_202244772.1">
    <property type="nucleotide sequence ID" value="NZ_JAESIY010000006.1"/>
</dbReference>
<dbReference type="Pfam" id="PF09345">
    <property type="entry name" value="SiaC"/>
    <property type="match status" value="1"/>
</dbReference>
<dbReference type="AlphaFoldDB" id="A0A937F8I2"/>
<comment type="caution">
    <text evidence="2">The sequence shown here is derived from an EMBL/GenBank/DDBJ whole genome shotgun (WGS) entry which is preliminary data.</text>
</comment>
<organism evidence="2 3">
    <name type="scientific">Fulvivirga sediminis</name>
    <dbReference type="NCBI Taxonomy" id="2803949"/>
    <lineage>
        <taxon>Bacteria</taxon>
        <taxon>Pseudomonadati</taxon>
        <taxon>Bacteroidota</taxon>
        <taxon>Cytophagia</taxon>
        <taxon>Cytophagales</taxon>
        <taxon>Fulvivirgaceae</taxon>
        <taxon>Fulvivirga</taxon>
    </lineage>
</organism>
<evidence type="ECO:0000259" key="1">
    <source>
        <dbReference type="Pfam" id="PF09345"/>
    </source>
</evidence>
<dbReference type="Proteomes" id="UP000659388">
    <property type="component" value="Unassembled WGS sequence"/>
</dbReference>
<gene>
    <name evidence="2" type="ORF">JL102_12595</name>
</gene>
<dbReference type="InterPro" id="IPR018530">
    <property type="entry name" value="SiaC"/>
</dbReference>
<evidence type="ECO:0000313" key="2">
    <source>
        <dbReference type="EMBL" id="MBL3656977.1"/>
    </source>
</evidence>
<evidence type="ECO:0000313" key="3">
    <source>
        <dbReference type="Proteomes" id="UP000659388"/>
    </source>
</evidence>
<proteinExistence type="predicted"/>
<name>A0A937F8I2_9BACT</name>
<keyword evidence="3" id="KW-1185">Reference proteome</keyword>
<accession>A0A937F8I2</accession>
<dbReference type="EMBL" id="JAESIY010000006">
    <property type="protein sequence ID" value="MBL3656977.1"/>
    <property type="molecule type" value="Genomic_DNA"/>
</dbReference>
<sequence>MNALYLESTEDSPKVFLDYSSGKLSIVGRSFMEDTAPFHQAIIGWLRTYFQSPQKETFLDLEMEYLNTSSTKMLLDILFELNKFFIFGNQIMVRWKYDPEDEDMAELGKEIADMVDVPFEHIVYS</sequence>
<feature type="domain" description="SiaC family regulatory phosphoprotein" evidence="1">
    <location>
        <begin position="7"/>
        <end position="123"/>
    </location>
</feature>
<protein>
    <submittedName>
        <fullName evidence="2">DUF1987 domain-containing protein</fullName>
    </submittedName>
</protein>
<reference evidence="2" key="1">
    <citation type="submission" date="2021-01" db="EMBL/GenBank/DDBJ databases">
        <title>Fulvivirga kasyanovii gen. nov., sp nov., a novel member of the phylum Bacteroidetes isolated from seawater in a mussel farm.</title>
        <authorList>
            <person name="Zhao L.-H."/>
            <person name="Wang Z.-J."/>
        </authorList>
    </citation>
    <scope>NUCLEOTIDE SEQUENCE</scope>
    <source>
        <strain evidence="2">2943</strain>
    </source>
</reference>